<reference evidence="2 3" key="1">
    <citation type="submission" date="2018-09" db="EMBL/GenBank/DDBJ databases">
        <title>Draft genome sequence of Buttiauxella izardii CCUG 35510T.</title>
        <authorList>
            <person name="Salva-Serra F."/>
            <person name="Marathe N."/>
            <person name="Moore E."/>
            <person name="Stadler-Svensson L."/>
            <person name="Engstrom-Jakobsson H."/>
        </authorList>
    </citation>
    <scope>NUCLEOTIDE SEQUENCE [LARGE SCALE GENOMIC DNA]</scope>
    <source>
        <strain evidence="2 3">CCUG 35510</strain>
    </source>
</reference>
<feature type="signal peptide" evidence="1">
    <location>
        <begin position="1"/>
        <end position="26"/>
    </location>
</feature>
<comment type="caution">
    <text evidence="2">The sequence shown here is derived from an EMBL/GenBank/DDBJ whole genome shotgun (WGS) entry which is preliminary data.</text>
</comment>
<dbReference type="EMBL" id="QZWH01000027">
    <property type="protein sequence ID" value="RJT22232.1"/>
    <property type="molecule type" value="Genomic_DNA"/>
</dbReference>
<dbReference type="AlphaFoldDB" id="A0A3A5JS03"/>
<keyword evidence="3" id="KW-1185">Reference proteome</keyword>
<dbReference type="Pfam" id="PF13978">
    <property type="entry name" value="DUF4223"/>
    <property type="match status" value="1"/>
</dbReference>
<gene>
    <name evidence="2" type="ORF">D6029_13295</name>
</gene>
<evidence type="ECO:0000256" key="1">
    <source>
        <dbReference type="SAM" id="SignalP"/>
    </source>
</evidence>
<sequence length="55" mass="5831">MKNILKFTLLAAVLATLSGCTGSVYNKEKNCSYDYLLTPGISISKMIGGCGPTDK</sequence>
<protein>
    <submittedName>
        <fullName evidence="2">DUF4223 domain-containing protein</fullName>
    </submittedName>
</protein>
<accession>A0A3A5JS03</accession>
<dbReference type="PROSITE" id="PS51257">
    <property type="entry name" value="PROKAR_LIPOPROTEIN"/>
    <property type="match status" value="1"/>
</dbReference>
<dbReference type="RefSeq" id="WP_120065196.1">
    <property type="nucleotide sequence ID" value="NZ_QZWH01000027.1"/>
</dbReference>
<keyword evidence="1" id="KW-0732">Signal</keyword>
<organism evidence="2 3">
    <name type="scientific">Buttiauxella izardii</name>
    <dbReference type="NCBI Taxonomy" id="82991"/>
    <lineage>
        <taxon>Bacteria</taxon>
        <taxon>Pseudomonadati</taxon>
        <taxon>Pseudomonadota</taxon>
        <taxon>Gammaproteobacteria</taxon>
        <taxon>Enterobacterales</taxon>
        <taxon>Enterobacteriaceae</taxon>
        <taxon>Buttiauxella</taxon>
    </lineage>
</organism>
<feature type="chain" id="PRO_5017258565" evidence="1">
    <location>
        <begin position="27"/>
        <end position="55"/>
    </location>
</feature>
<evidence type="ECO:0000313" key="3">
    <source>
        <dbReference type="Proteomes" id="UP000276295"/>
    </source>
</evidence>
<dbReference type="OrthoDB" id="6505928at2"/>
<dbReference type="Proteomes" id="UP000276295">
    <property type="component" value="Unassembled WGS sequence"/>
</dbReference>
<proteinExistence type="predicted"/>
<evidence type="ECO:0000313" key="2">
    <source>
        <dbReference type="EMBL" id="RJT22232.1"/>
    </source>
</evidence>
<dbReference type="InterPro" id="IPR025318">
    <property type="entry name" value="DUF4223"/>
</dbReference>
<name>A0A3A5JS03_9ENTR</name>